<organism evidence="2 3">
    <name type="scientific">Blastococcus colisei</name>
    <dbReference type="NCBI Taxonomy" id="1564162"/>
    <lineage>
        <taxon>Bacteria</taxon>
        <taxon>Bacillati</taxon>
        <taxon>Actinomycetota</taxon>
        <taxon>Actinomycetes</taxon>
        <taxon>Geodermatophilales</taxon>
        <taxon>Geodermatophilaceae</taxon>
        <taxon>Blastococcus</taxon>
    </lineage>
</organism>
<keyword evidence="1" id="KW-0812">Transmembrane</keyword>
<feature type="transmembrane region" description="Helical" evidence="1">
    <location>
        <begin position="211"/>
        <end position="234"/>
    </location>
</feature>
<evidence type="ECO:0000256" key="1">
    <source>
        <dbReference type="SAM" id="Phobius"/>
    </source>
</evidence>
<evidence type="ECO:0000313" key="2">
    <source>
        <dbReference type="EMBL" id="TQN43859.1"/>
    </source>
</evidence>
<keyword evidence="1" id="KW-0472">Membrane</keyword>
<name>A0A543PIH8_9ACTN</name>
<feature type="transmembrane region" description="Helical" evidence="1">
    <location>
        <begin position="240"/>
        <end position="257"/>
    </location>
</feature>
<proteinExistence type="predicted"/>
<reference evidence="2 3" key="1">
    <citation type="submission" date="2019-06" db="EMBL/GenBank/DDBJ databases">
        <title>Sequencing the genomes of 1000 actinobacteria strains.</title>
        <authorList>
            <person name="Klenk H.-P."/>
        </authorList>
    </citation>
    <scope>NUCLEOTIDE SEQUENCE [LARGE SCALE GENOMIC DNA]</scope>
    <source>
        <strain evidence="2 3">DSM 46837</strain>
    </source>
</reference>
<evidence type="ECO:0000313" key="3">
    <source>
        <dbReference type="Proteomes" id="UP000319865"/>
    </source>
</evidence>
<feature type="transmembrane region" description="Helical" evidence="1">
    <location>
        <begin position="145"/>
        <end position="163"/>
    </location>
</feature>
<feature type="transmembrane region" description="Helical" evidence="1">
    <location>
        <begin position="183"/>
        <end position="204"/>
    </location>
</feature>
<feature type="transmembrane region" description="Helical" evidence="1">
    <location>
        <begin position="83"/>
        <end position="101"/>
    </location>
</feature>
<protein>
    <submittedName>
        <fullName evidence="2">Uncharacterized protein</fullName>
    </submittedName>
</protein>
<keyword evidence="3" id="KW-1185">Reference proteome</keyword>
<keyword evidence="1" id="KW-1133">Transmembrane helix</keyword>
<comment type="caution">
    <text evidence="2">The sequence shown here is derived from an EMBL/GenBank/DDBJ whole genome shotgun (WGS) entry which is preliminary data.</text>
</comment>
<accession>A0A543PIH8</accession>
<dbReference type="Proteomes" id="UP000319865">
    <property type="component" value="Unassembled WGS sequence"/>
</dbReference>
<dbReference type="AlphaFoldDB" id="A0A543PIH8"/>
<feature type="transmembrane region" description="Helical" evidence="1">
    <location>
        <begin position="53"/>
        <end position="76"/>
    </location>
</feature>
<gene>
    <name evidence="2" type="ORF">FHU33_3327</name>
</gene>
<sequence length="267" mass="26617">MRVLAGLGLVTYSLLFAFVAAETSGIVTSSPVGSPDDPLPSPEALAGAAAPGEAVHLVGALGVLALGASGLIALLLGPHRLGASRQVLAAVLAFLVAVPIVGNPDNVGGQAGAVDPVLLVLGVPPLLAALVAGPFRAVGSDPLRPLPLILAAVAIPIAASWGVGQALNQRNTFPPTADPHHQAHWQAMAVFAFAVVLVLAAAAFAGSGWRLGATMAGMCAMAFGVTTIVAPTAASAAEPIWAVAALVWGVAVLYAAWSDKPRADGRR</sequence>
<dbReference type="EMBL" id="VFQE01000001">
    <property type="protein sequence ID" value="TQN43859.1"/>
    <property type="molecule type" value="Genomic_DNA"/>
</dbReference>
<feature type="transmembrane region" description="Helical" evidence="1">
    <location>
        <begin position="113"/>
        <end position="133"/>
    </location>
</feature>